<evidence type="ECO:0008006" key="3">
    <source>
        <dbReference type="Google" id="ProtNLM"/>
    </source>
</evidence>
<dbReference type="Proteomes" id="UP000280707">
    <property type="component" value="Chromosome"/>
</dbReference>
<protein>
    <recommendedName>
        <fullName evidence="3">PD-(D/E)XK motif protein</fullName>
    </recommendedName>
</protein>
<proteinExistence type="predicted"/>
<evidence type="ECO:0000313" key="2">
    <source>
        <dbReference type="Proteomes" id="UP000280707"/>
    </source>
</evidence>
<gene>
    <name evidence="1" type="ORF">NCTC934_00922</name>
</gene>
<evidence type="ECO:0000313" key="1">
    <source>
        <dbReference type="EMBL" id="VEH72648.1"/>
    </source>
</evidence>
<sequence length="326" mass="36929">MQSTKFYFEELQSKKRTSNSLLGDGFLFALPVKNSNGFVRLFSDNDDSFGLLVPLGSQDPKWIQADTHSEHIKLLCKPLEGKLHAEVRLSSSAFVEVFCAFSDSLLQEIEQNPENAGLAASAQLTKWRALFTREQSRSLSRSEEIGLICELQTMLELLDNGQDNAFYRWTGPDSQHHDFRFEDRGIECKATAVAKGFPVSIHDVHQLDREPDIKLLLRANKYESSPNGNITVRGIVNRLLQRKEVPADEFLHKLKAVGYSLPRWEEPTDESAYHLVDSQTFEVVDSFPMIPSVGLSERISNVQYTIELAEPEQLPGHREDGSLNYE</sequence>
<dbReference type="RefSeq" id="WP_172596713.1">
    <property type="nucleotide sequence ID" value="NZ_LR134408.1"/>
</dbReference>
<keyword evidence="2" id="KW-1185">Reference proteome</keyword>
<accession>A0ABY6TE06</accession>
<dbReference type="Pfam" id="PF14390">
    <property type="entry name" value="DUF4420"/>
    <property type="match status" value="1"/>
</dbReference>
<dbReference type="InterPro" id="IPR025534">
    <property type="entry name" value="DUF4420"/>
</dbReference>
<name>A0ABY6TE06_9CORY</name>
<reference evidence="1 2" key="1">
    <citation type="submission" date="2018-12" db="EMBL/GenBank/DDBJ databases">
        <authorList>
            <consortium name="Pathogen Informatics"/>
        </authorList>
    </citation>
    <scope>NUCLEOTIDE SEQUENCE [LARGE SCALE GENOMIC DNA]</scope>
    <source>
        <strain evidence="1 2">NCTC934</strain>
    </source>
</reference>
<organism evidence="1 2">
    <name type="scientific">Corynebacterium segmentosum</name>
    <dbReference type="NCBI Taxonomy" id="43990"/>
    <lineage>
        <taxon>Bacteria</taxon>
        <taxon>Bacillati</taxon>
        <taxon>Actinomycetota</taxon>
        <taxon>Actinomycetes</taxon>
        <taxon>Mycobacteriales</taxon>
        <taxon>Corynebacteriaceae</taxon>
        <taxon>Corynebacterium</taxon>
    </lineage>
</organism>
<dbReference type="EMBL" id="LR134408">
    <property type="protein sequence ID" value="VEH72648.1"/>
    <property type="molecule type" value="Genomic_DNA"/>
</dbReference>